<evidence type="ECO:0000313" key="2">
    <source>
        <dbReference type="Proteomes" id="UP000055045"/>
    </source>
</evidence>
<protein>
    <submittedName>
        <fullName evidence="1">Uncharacterized protein</fullName>
    </submittedName>
</protein>
<gene>
    <name evidence="1" type="ORF">ACN42_g3559</name>
</gene>
<proteinExistence type="predicted"/>
<accession>A0A124GS76</accession>
<reference evidence="1 2" key="1">
    <citation type="submission" date="2015-10" db="EMBL/GenBank/DDBJ databases">
        <title>Genome sequencing of Penicillium freii.</title>
        <authorList>
            <person name="Nguyen H.D."/>
            <person name="Visagie C.M."/>
            <person name="Seifert K.A."/>
        </authorList>
    </citation>
    <scope>NUCLEOTIDE SEQUENCE [LARGE SCALE GENOMIC DNA]</scope>
    <source>
        <strain evidence="1 2">DAOM 242723</strain>
    </source>
</reference>
<comment type="caution">
    <text evidence="1">The sequence shown here is derived from an EMBL/GenBank/DDBJ whole genome shotgun (WGS) entry which is preliminary data.</text>
</comment>
<keyword evidence="2" id="KW-1185">Reference proteome</keyword>
<dbReference type="AlphaFoldDB" id="A0A124GS76"/>
<dbReference type="Proteomes" id="UP000055045">
    <property type="component" value="Unassembled WGS sequence"/>
</dbReference>
<sequence length="106" mass="11755">MVTLSWPVDWYGCGLWLSFSSHSIISIQPSEESYGRRVMKASSAWPMNLLTISQNAMNLSTSQKNLLITRIPWLSPSLINSTSQSPPSAPLRASLTASLSDWDLRS</sequence>
<name>A0A124GS76_PENFR</name>
<organism evidence="1 2">
    <name type="scientific">Penicillium freii</name>
    <dbReference type="NCBI Taxonomy" id="48697"/>
    <lineage>
        <taxon>Eukaryota</taxon>
        <taxon>Fungi</taxon>
        <taxon>Dikarya</taxon>
        <taxon>Ascomycota</taxon>
        <taxon>Pezizomycotina</taxon>
        <taxon>Eurotiomycetes</taxon>
        <taxon>Eurotiomycetidae</taxon>
        <taxon>Eurotiales</taxon>
        <taxon>Aspergillaceae</taxon>
        <taxon>Penicillium</taxon>
    </lineage>
</organism>
<dbReference type="EMBL" id="LLXE01000070">
    <property type="protein sequence ID" value="KUM63533.1"/>
    <property type="molecule type" value="Genomic_DNA"/>
</dbReference>
<evidence type="ECO:0000313" key="1">
    <source>
        <dbReference type="EMBL" id="KUM63533.1"/>
    </source>
</evidence>